<accession>A0A5E4WEE9</accession>
<sequence length="304" mass="34049">MRVGFAPPHPGIRLGGRGCPVLRWRDRQKATQITPLKGLVPMPITTGVPLTFQGQDRPVGALAKDYPDGFVVPPHSHRRAQLMYASAGILEVRTDTSFWVIPPQRALWIPGEVTHEVRMRGRVEMRTVYVDVARCELTAPAAPVVIGVSALLRELILRAMSLPADWSPDGKDALVMALLLEEVEWKSESPLHLQVPRDARLRKIFDIYLNTPADPRSLQDWALDVGASSRTLERRFMTEFGLPFREWRQHMRLLGALPMLGAGQPITQVALEVGYDTPSAFSTMFRRFMGVTPSEYLTRVRGPA</sequence>
<dbReference type="SUPFAM" id="SSF46689">
    <property type="entry name" value="Homeodomain-like"/>
    <property type="match status" value="1"/>
</dbReference>
<keyword evidence="1" id="KW-0678">Repressor</keyword>
<evidence type="ECO:0000259" key="6">
    <source>
        <dbReference type="PROSITE" id="PS01124"/>
    </source>
</evidence>
<evidence type="ECO:0000256" key="1">
    <source>
        <dbReference type="ARBA" id="ARBA00022491"/>
    </source>
</evidence>
<dbReference type="EMBL" id="CABPSH010000008">
    <property type="protein sequence ID" value="VVE21415.1"/>
    <property type="molecule type" value="Genomic_DNA"/>
</dbReference>
<dbReference type="GO" id="GO:0003700">
    <property type="term" value="F:DNA-binding transcription factor activity"/>
    <property type="evidence" value="ECO:0007669"/>
    <property type="project" value="InterPro"/>
</dbReference>
<dbReference type="InterPro" id="IPR020449">
    <property type="entry name" value="Tscrpt_reg_AraC-type_HTH"/>
</dbReference>
<name>A0A5E4WEE9_9BURK</name>
<evidence type="ECO:0000256" key="5">
    <source>
        <dbReference type="ARBA" id="ARBA00023163"/>
    </source>
</evidence>
<dbReference type="Pfam" id="PF12833">
    <property type="entry name" value="HTH_18"/>
    <property type="match status" value="1"/>
</dbReference>
<keyword evidence="8" id="KW-1185">Reference proteome</keyword>
<dbReference type="GO" id="GO:0043565">
    <property type="term" value="F:sequence-specific DNA binding"/>
    <property type="evidence" value="ECO:0007669"/>
    <property type="project" value="InterPro"/>
</dbReference>
<dbReference type="Pfam" id="PF02311">
    <property type="entry name" value="AraC_binding"/>
    <property type="match status" value="1"/>
</dbReference>
<dbReference type="FunFam" id="1.10.10.60:FF:000132">
    <property type="entry name" value="AraC family transcriptional regulator"/>
    <property type="match status" value="1"/>
</dbReference>
<dbReference type="PANTHER" id="PTHR11019:SF159">
    <property type="entry name" value="TRANSCRIPTIONAL REGULATOR-RELATED"/>
    <property type="match status" value="1"/>
</dbReference>
<protein>
    <submittedName>
        <fullName evidence="7">HTH-type transcriptional regulator NimR</fullName>
    </submittedName>
</protein>
<gene>
    <name evidence="7" type="primary">nimR_1</name>
    <name evidence="7" type="ORF">PEP31012_03169</name>
</gene>
<dbReference type="PROSITE" id="PS00041">
    <property type="entry name" value="HTH_ARAC_FAMILY_1"/>
    <property type="match status" value="1"/>
</dbReference>
<dbReference type="SMART" id="SM00342">
    <property type="entry name" value="HTH_ARAC"/>
    <property type="match status" value="1"/>
</dbReference>
<evidence type="ECO:0000256" key="4">
    <source>
        <dbReference type="ARBA" id="ARBA00023159"/>
    </source>
</evidence>
<keyword evidence="5" id="KW-0804">Transcription</keyword>
<dbReference type="PRINTS" id="PR00032">
    <property type="entry name" value="HTHARAC"/>
</dbReference>
<keyword evidence="4" id="KW-0010">Activator</keyword>
<dbReference type="InterPro" id="IPR003313">
    <property type="entry name" value="AraC-bd"/>
</dbReference>
<dbReference type="Gene3D" id="2.60.120.10">
    <property type="entry name" value="Jelly Rolls"/>
    <property type="match status" value="1"/>
</dbReference>
<dbReference type="AlphaFoldDB" id="A0A5E4WEE9"/>
<keyword evidence="3" id="KW-0238">DNA-binding</keyword>
<evidence type="ECO:0000256" key="2">
    <source>
        <dbReference type="ARBA" id="ARBA00023015"/>
    </source>
</evidence>
<keyword evidence="2" id="KW-0805">Transcription regulation</keyword>
<dbReference type="PROSITE" id="PS01124">
    <property type="entry name" value="HTH_ARAC_FAMILY_2"/>
    <property type="match status" value="1"/>
</dbReference>
<evidence type="ECO:0000313" key="7">
    <source>
        <dbReference type="EMBL" id="VVE21415.1"/>
    </source>
</evidence>
<dbReference type="InterPro" id="IPR009057">
    <property type="entry name" value="Homeodomain-like_sf"/>
</dbReference>
<dbReference type="InterPro" id="IPR018060">
    <property type="entry name" value="HTH_AraC"/>
</dbReference>
<dbReference type="InterPro" id="IPR014710">
    <property type="entry name" value="RmlC-like_jellyroll"/>
</dbReference>
<dbReference type="CDD" id="cd06124">
    <property type="entry name" value="cupin_NimR-like_N"/>
    <property type="match status" value="1"/>
</dbReference>
<proteinExistence type="predicted"/>
<reference evidence="7 8" key="1">
    <citation type="submission" date="2019-08" db="EMBL/GenBank/DDBJ databases">
        <authorList>
            <person name="Peeters C."/>
        </authorList>
    </citation>
    <scope>NUCLEOTIDE SEQUENCE [LARGE SCALE GENOMIC DNA]</scope>
    <source>
        <strain evidence="7 8">LMG 31012</strain>
    </source>
</reference>
<organism evidence="7 8">
    <name type="scientific">Pandoraea eparura</name>
    <dbReference type="NCBI Taxonomy" id="2508291"/>
    <lineage>
        <taxon>Bacteria</taxon>
        <taxon>Pseudomonadati</taxon>
        <taxon>Pseudomonadota</taxon>
        <taxon>Betaproteobacteria</taxon>
        <taxon>Burkholderiales</taxon>
        <taxon>Burkholderiaceae</taxon>
        <taxon>Pandoraea</taxon>
    </lineage>
</organism>
<dbReference type="Proteomes" id="UP000400981">
    <property type="component" value="Unassembled WGS sequence"/>
</dbReference>
<feature type="domain" description="HTH araC/xylS-type" evidence="6">
    <location>
        <begin position="202"/>
        <end position="299"/>
    </location>
</feature>
<dbReference type="PANTHER" id="PTHR11019">
    <property type="entry name" value="HTH-TYPE TRANSCRIPTIONAL REGULATOR NIMR"/>
    <property type="match status" value="1"/>
</dbReference>
<dbReference type="Gene3D" id="1.10.10.60">
    <property type="entry name" value="Homeodomain-like"/>
    <property type="match status" value="1"/>
</dbReference>
<evidence type="ECO:0000256" key="3">
    <source>
        <dbReference type="ARBA" id="ARBA00023125"/>
    </source>
</evidence>
<evidence type="ECO:0000313" key="8">
    <source>
        <dbReference type="Proteomes" id="UP000400981"/>
    </source>
</evidence>
<dbReference type="InterPro" id="IPR018062">
    <property type="entry name" value="HTH_AraC-typ_CS"/>
</dbReference>
<dbReference type="InterPro" id="IPR011051">
    <property type="entry name" value="RmlC_Cupin_sf"/>
</dbReference>
<dbReference type="SUPFAM" id="SSF51182">
    <property type="entry name" value="RmlC-like cupins"/>
    <property type="match status" value="1"/>
</dbReference>